<protein>
    <submittedName>
        <fullName evidence="1">Uncharacterized protein</fullName>
    </submittedName>
</protein>
<name>A0A383AMC4_9ZZZZ</name>
<gene>
    <name evidence="1" type="ORF">METZ01_LOCUS461688</name>
</gene>
<reference evidence="1" key="1">
    <citation type="submission" date="2018-05" db="EMBL/GenBank/DDBJ databases">
        <authorList>
            <person name="Lanie J.A."/>
            <person name="Ng W.-L."/>
            <person name="Kazmierczak K.M."/>
            <person name="Andrzejewski T.M."/>
            <person name="Davidsen T.M."/>
            <person name="Wayne K.J."/>
            <person name="Tettelin H."/>
            <person name="Glass J.I."/>
            <person name="Rusch D."/>
            <person name="Podicherti R."/>
            <person name="Tsui H.-C.T."/>
            <person name="Winkler M.E."/>
        </authorList>
    </citation>
    <scope>NUCLEOTIDE SEQUENCE</scope>
</reference>
<accession>A0A383AMC4</accession>
<feature type="non-terminal residue" evidence="1">
    <location>
        <position position="67"/>
    </location>
</feature>
<proteinExistence type="predicted"/>
<sequence length="67" mass="6728">MSTRIIGRAREGRRLAAGNSGVKPIEIKAATGDASTANSATPFFKFTAGSASTTDGDVPVTTADVTG</sequence>
<dbReference type="EMBL" id="UINC01193289">
    <property type="protein sequence ID" value="SVE08834.1"/>
    <property type="molecule type" value="Genomic_DNA"/>
</dbReference>
<organism evidence="1">
    <name type="scientific">marine metagenome</name>
    <dbReference type="NCBI Taxonomy" id="408172"/>
    <lineage>
        <taxon>unclassified sequences</taxon>
        <taxon>metagenomes</taxon>
        <taxon>ecological metagenomes</taxon>
    </lineage>
</organism>
<dbReference type="AlphaFoldDB" id="A0A383AMC4"/>
<evidence type="ECO:0000313" key="1">
    <source>
        <dbReference type="EMBL" id="SVE08834.1"/>
    </source>
</evidence>